<evidence type="ECO:0000256" key="3">
    <source>
        <dbReference type="ARBA" id="ARBA00022840"/>
    </source>
</evidence>
<comment type="caution">
    <text evidence="6">The sequence shown here is derived from an EMBL/GenBank/DDBJ whole genome shotgun (WGS) entry which is preliminary data.</text>
</comment>
<dbReference type="GO" id="GO:0005886">
    <property type="term" value="C:plasma membrane"/>
    <property type="evidence" value="ECO:0007669"/>
    <property type="project" value="TreeGrafter"/>
</dbReference>
<evidence type="ECO:0000256" key="2">
    <source>
        <dbReference type="ARBA" id="ARBA00022741"/>
    </source>
</evidence>
<dbReference type="InterPro" id="IPR003439">
    <property type="entry name" value="ABC_transporter-like_ATP-bd"/>
</dbReference>
<gene>
    <name evidence="6" type="ORF">G205_21369</name>
</gene>
<keyword evidence="2" id="KW-0547">Nucleotide-binding</keyword>
<keyword evidence="1" id="KW-0813">Transport</keyword>
<dbReference type="InterPro" id="IPR051120">
    <property type="entry name" value="ABC_AA/LPS_Transport"/>
</dbReference>
<dbReference type="PANTHER" id="PTHR45772">
    <property type="entry name" value="CONSERVED COMPONENT OF ABC TRANSPORTER FOR NATURAL AMINO ACIDS-RELATED"/>
    <property type="match status" value="1"/>
</dbReference>
<dbReference type="SUPFAM" id="SSF52540">
    <property type="entry name" value="P-loop containing nucleoside triphosphate hydrolases"/>
    <property type="match status" value="1"/>
</dbReference>
<dbReference type="EMBL" id="AOFD01000072">
    <property type="protein sequence ID" value="ELT42949.1"/>
    <property type="molecule type" value="Genomic_DNA"/>
</dbReference>
<dbReference type="InterPro" id="IPR027417">
    <property type="entry name" value="P-loop_NTPase"/>
</dbReference>
<dbReference type="Proteomes" id="UP000011189">
    <property type="component" value="Unassembled WGS sequence"/>
</dbReference>
<dbReference type="PATRIC" id="fig|683150.5.peg.4181"/>
<name>L8TNW4_9MICC</name>
<dbReference type="GO" id="GO:0005524">
    <property type="term" value="F:ATP binding"/>
    <property type="evidence" value="ECO:0007669"/>
    <property type="project" value="UniProtKB-KW"/>
</dbReference>
<sequence length="103" mass="11545">MQRKVEIARAIANNPTVLLLDEPTAGMNRQERNQISELMVKLRQDGLTQLLIEHDVQMMVDTCDYLYAMNFGVLIAEGEPESVIKDAAVQEAYLGTRGSKKHA</sequence>
<reference evidence="7" key="1">
    <citation type="journal article" date="2013" name="Genome Announc.">
        <title>Draft Genome Sequence of the 2-Chloro-4-Nitrophenol-Degrading Bacterium Arthrobacter sp. Strain SJCon.</title>
        <authorList>
            <person name="Vikram S."/>
            <person name="Kumar S."/>
            <person name="Vaidya B."/>
            <person name="Pinnaka A.K."/>
            <person name="Raghava G.P."/>
        </authorList>
    </citation>
    <scope>NUCLEOTIDE SEQUENCE [LARGE SCALE GENOMIC DNA]</scope>
    <source>
        <strain evidence="7">SJCon</strain>
    </source>
</reference>
<keyword evidence="3" id="KW-0067">ATP-binding</keyword>
<evidence type="ECO:0000313" key="6">
    <source>
        <dbReference type="EMBL" id="ELT42949.1"/>
    </source>
</evidence>
<organism evidence="6 7">
    <name type="scientific">Arthrobacter nitrophenolicus</name>
    <dbReference type="NCBI Taxonomy" id="683150"/>
    <lineage>
        <taxon>Bacteria</taxon>
        <taxon>Bacillati</taxon>
        <taxon>Actinomycetota</taxon>
        <taxon>Actinomycetes</taxon>
        <taxon>Micrococcales</taxon>
        <taxon>Micrococcaceae</taxon>
        <taxon>Arthrobacter</taxon>
    </lineage>
</organism>
<evidence type="ECO:0000259" key="5">
    <source>
        <dbReference type="Pfam" id="PF12399"/>
    </source>
</evidence>
<evidence type="ECO:0000259" key="4">
    <source>
        <dbReference type="Pfam" id="PF00005"/>
    </source>
</evidence>
<protein>
    <submittedName>
        <fullName evidence="6">ABC-type branched-chain amino acid transport systems ATPase component</fullName>
    </submittedName>
</protein>
<feature type="domain" description="Branched-chain amino acid ATP-binding cassette transporter C-terminal" evidence="5">
    <location>
        <begin position="74"/>
        <end position="97"/>
    </location>
</feature>
<dbReference type="Pfam" id="PF00005">
    <property type="entry name" value="ABC_tran"/>
    <property type="match status" value="1"/>
</dbReference>
<accession>L8TNW4</accession>
<dbReference type="Gene3D" id="3.40.50.300">
    <property type="entry name" value="P-loop containing nucleotide triphosphate hydrolases"/>
    <property type="match status" value="1"/>
</dbReference>
<evidence type="ECO:0000256" key="1">
    <source>
        <dbReference type="ARBA" id="ARBA00022448"/>
    </source>
</evidence>
<dbReference type="AlphaFoldDB" id="L8TNW4"/>
<proteinExistence type="predicted"/>
<keyword evidence="7" id="KW-1185">Reference proteome</keyword>
<dbReference type="Pfam" id="PF12399">
    <property type="entry name" value="BCA_ABC_TP_C"/>
    <property type="match status" value="1"/>
</dbReference>
<evidence type="ECO:0000313" key="7">
    <source>
        <dbReference type="Proteomes" id="UP000011189"/>
    </source>
</evidence>
<dbReference type="InterPro" id="IPR032823">
    <property type="entry name" value="BCA_ABC_TP_C"/>
</dbReference>
<feature type="domain" description="ABC transporter" evidence="4">
    <location>
        <begin position="1"/>
        <end position="25"/>
    </location>
</feature>
<dbReference type="GO" id="GO:0016887">
    <property type="term" value="F:ATP hydrolysis activity"/>
    <property type="evidence" value="ECO:0007669"/>
    <property type="project" value="InterPro"/>
</dbReference>